<comment type="caution">
    <text evidence="4">The sequence shown here is derived from an EMBL/GenBank/DDBJ whole genome shotgun (WGS) entry which is preliminary data.</text>
</comment>
<reference evidence="4 5" key="1">
    <citation type="submission" date="2021-01" db="EMBL/GenBank/DDBJ databases">
        <title>Genomic Encyclopedia of Type Strains, Phase IV (KMG-IV): sequencing the most valuable type-strain genomes for metagenomic binning, comparative biology and taxonomic classification.</title>
        <authorList>
            <person name="Goeker M."/>
        </authorList>
    </citation>
    <scope>NUCLEOTIDE SEQUENCE [LARGE SCALE GENOMIC DNA]</scope>
    <source>
        <strain evidence="4 5">DSM 25540</strain>
    </source>
</reference>
<dbReference type="RefSeq" id="WP_204698745.1">
    <property type="nucleotide sequence ID" value="NZ_JAFBEC010000009.1"/>
</dbReference>
<evidence type="ECO:0000313" key="4">
    <source>
        <dbReference type="EMBL" id="MBM7634002.1"/>
    </source>
</evidence>
<accession>A0ABS2PFF7</accession>
<evidence type="ECO:0000259" key="3">
    <source>
        <dbReference type="Pfam" id="PF07563"/>
    </source>
</evidence>
<organism evidence="4 5">
    <name type="scientific">Geomicrobium sediminis</name>
    <dbReference type="NCBI Taxonomy" id="1347788"/>
    <lineage>
        <taxon>Bacteria</taxon>
        <taxon>Bacillati</taxon>
        <taxon>Bacillota</taxon>
        <taxon>Bacilli</taxon>
        <taxon>Bacillales</taxon>
        <taxon>Geomicrobium</taxon>
    </lineage>
</organism>
<feature type="domain" description="DUF1541" evidence="3">
    <location>
        <begin position="161"/>
        <end position="211"/>
    </location>
</feature>
<evidence type="ECO:0000256" key="1">
    <source>
        <dbReference type="SAM" id="MobiDB-lite"/>
    </source>
</evidence>
<dbReference type="EMBL" id="JAFBEC010000009">
    <property type="protein sequence ID" value="MBM7634002.1"/>
    <property type="molecule type" value="Genomic_DNA"/>
</dbReference>
<evidence type="ECO:0000313" key="5">
    <source>
        <dbReference type="Proteomes" id="UP000741863"/>
    </source>
</evidence>
<keyword evidence="5" id="KW-1185">Reference proteome</keyword>
<dbReference type="PROSITE" id="PS51257">
    <property type="entry name" value="PROKAR_LIPOPROTEIN"/>
    <property type="match status" value="1"/>
</dbReference>
<sequence>MKKPKKSIILTVSLGTAIMLAACGNGDDETDPEMDMDTGSEDSMDDMEDDDTGDMDMEDHGMNDMDMDDDMHEGHDMSSSGEVPEDLEEAESPTFEVGSQALITDAHMPEMEDVEATIVGAYDTTVYTVSYTPTTGGDRVEDHEWVVHEELEDVGEEPLEPGEEATLNASHMEGMEGATAEIDSAEETTVYMIDFTSTDGEEVENHKWVTESELSPVE</sequence>
<feature type="domain" description="DUF1541" evidence="3">
    <location>
        <begin position="97"/>
        <end position="148"/>
    </location>
</feature>
<evidence type="ECO:0000256" key="2">
    <source>
        <dbReference type="SAM" id="SignalP"/>
    </source>
</evidence>
<dbReference type="InterPro" id="IPR011438">
    <property type="entry name" value="DUF1541"/>
</dbReference>
<name>A0ABS2PFF7_9BACL</name>
<gene>
    <name evidence="4" type="ORF">JOD17_003102</name>
</gene>
<protein>
    <recommendedName>
        <fullName evidence="3">DUF1541 domain-containing protein</fullName>
    </recommendedName>
</protein>
<feature type="signal peptide" evidence="2">
    <location>
        <begin position="1"/>
        <end position="21"/>
    </location>
</feature>
<proteinExistence type="predicted"/>
<dbReference type="Pfam" id="PF07563">
    <property type="entry name" value="DUF1541"/>
    <property type="match status" value="2"/>
</dbReference>
<feature type="region of interest" description="Disordered" evidence="1">
    <location>
        <begin position="23"/>
        <end position="86"/>
    </location>
</feature>
<keyword evidence="2" id="KW-0732">Signal</keyword>
<dbReference type="Proteomes" id="UP000741863">
    <property type="component" value="Unassembled WGS sequence"/>
</dbReference>
<feature type="compositionally biased region" description="Acidic residues" evidence="1">
    <location>
        <begin position="26"/>
        <end position="57"/>
    </location>
</feature>
<dbReference type="Gene3D" id="2.30.30.1210">
    <property type="entry name" value="Domain of unknown function DUF1541"/>
    <property type="match status" value="1"/>
</dbReference>
<feature type="chain" id="PRO_5047368068" description="DUF1541 domain-containing protein" evidence="2">
    <location>
        <begin position="22"/>
        <end position="218"/>
    </location>
</feature>